<evidence type="ECO:0000259" key="3">
    <source>
        <dbReference type="SMART" id="SM00446"/>
    </source>
</evidence>
<dbReference type="SMART" id="SM00369">
    <property type="entry name" value="LRR_TYP"/>
    <property type="match status" value="9"/>
</dbReference>
<feature type="domain" description="U2A'/phosphoprotein 32 family A C-terminal" evidence="3">
    <location>
        <begin position="993"/>
        <end position="1011"/>
    </location>
</feature>
<dbReference type="Gene3D" id="3.80.10.10">
    <property type="entry name" value="Ribonuclease Inhibitor"/>
    <property type="match status" value="7"/>
</dbReference>
<reference evidence="4" key="1">
    <citation type="submission" date="2021-09" db="EMBL/GenBank/DDBJ databases">
        <authorList>
            <consortium name="AG Swart"/>
            <person name="Singh M."/>
            <person name="Singh A."/>
            <person name="Seah K."/>
            <person name="Emmerich C."/>
        </authorList>
    </citation>
    <scope>NUCLEOTIDE SEQUENCE</scope>
    <source>
        <strain evidence="4">ATCC30299</strain>
    </source>
</reference>
<dbReference type="Proteomes" id="UP001162131">
    <property type="component" value="Unassembled WGS sequence"/>
</dbReference>
<dbReference type="SUPFAM" id="SSF52058">
    <property type="entry name" value="L domain-like"/>
    <property type="match status" value="1"/>
</dbReference>
<dbReference type="PRINTS" id="PR00019">
    <property type="entry name" value="LEURICHRPT"/>
</dbReference>
<feature type="domain" description="U2A'/phosphoprotein 32 family A C-terminal" evidence="3">
    <location>
        <begin position="214"/>
        <end position="232"/>
    </location>
</feature>
<keyword evidence="2" id="KW-0677">Repeat</keyword>
<dbReference type="Pfam" id="PF13855">
    <property type="entry name" value="LRR_8"/>
    <property type="match status" value="1"/>
</dbReference>
<dbReference type="InterPro" id="IPR003591">
    <property type="entry name" value="Leu-rich_rpt_typical-subtyp"/>
</dbReference>
<dbReference type="InterPro" id="IPR003603">
    <property type="entry name" value="U2A'_phosphoprotein32A_C"/>
</dbReference>
<proteinExistence type="predicted"/>
<dbReference type="Pfam" id="PF14580">
    <property type="entry name" value="LRR_9"/>
    <property type="match status" value="4"/>
</dbReference>
<name>A0AAU9I4W8_9CILI</name>
<dbReference type="SUPFAM" id="SSF52075">
    <property type="entry name" value="Outer arm dynein light chain 1"/>
    <property type="match status" value="3"/>
</dbReference>
<dbReference type="PANTHER" id="PTHR46652">
    <property type="entry name" value="LEUCINE-RICH REPEAT AND IQ DOMAIN-CONTAINING PROTEIN 1-RELATED"/>
    <property type="match status" value="1"/>
</dbReference>
<keyword evidence="1" id="KW-0433">Leucine-rich repeat</keyword>
<evidence type="ECO:0000313" key="4">
    <source>
        <dbReference type="EMBL" id="CAG9310144.1"/>
    </source>
</evidence>
<dbReference type="Gene3D" id="3.90.228.10">
    <property type="match status" value="1"/>
</dbReference>
<dbReference type="PROSITE" id="PS51450">
    <property type="entry name" value="LRR"/>
    <property type="match status" value="17"/>
</dbReference>
<organism evidence="4 5">
    <name type="scientific">Blepharisma stoltei</name>
    <dbReference type="NCBI Taxonomy" id="1481888"/>
    <lineage>
        <taxon>Eukaryota</taxon>
        <taxon>Sar</taxon>
        <taxon>Alveolata</taxon>
        <taxon>Ciliophora</taxon>
        <taxon>Postciliodesmatophora</taxon>
        <taxon>Heterotrichea</taxon>
        <taxon>Heterotrichida</taxon>
        <taxon>Blepharismidae</taxon>
        <taxon>Blepharisma</taxon>
    </lineage>
</organism>
<feature type="domain" description="U2A'/phosphoprotein 32 family A C-terminal" evidence="3">
    <location>
        <begin position="1252"/>
        <end position="1270"/>
    </location>
</feature>
<dbReference type="SMART" id="SM00364">
    <property type="entry name" value="LRR_BAC"/>
    <property type="match status" value="6"/>
</dbReference>
<gene>
    <name evidence="4" type="ORF">BSTOLATCC_MIC353</name>
</gene>
<dbReference type="InterPro" id="IPR032675">
    <property type="entry name" value="LRR_dom_sf"/>
</dbReference>
<protein>
    <recommendedName>
        <fullName evidence="3">U2A'/phosphoprotein 32 family A C-terminal domain-containing protein</fullName>
    </recommendedName>
</protein>
<sequence>MDSGKKSKKSLMSEDEILQNLGRWGGLEAEQIIEKTSVTKIEISLEVLDNMSFLSSFENIRSLTLVALMIEKIEGLNHMQFLEEVWLDQNFISKIEGLEFSVNLKRLHISNNKIEIIEGLENCENLEVLWLNENKIDSLDGLWRLKSLKQLWVAKNKIVKIGSTLTNLKKLYDLNLSGNLIGSFKDVLNLKSLPALDILTLNDPHFTENPVCNLCNYQTFMIFQFPKVKKLDTYSITDEARSYAEATFLKKQMYYNMRIKTIKRTASNIKIALTNLAQKYQQFLFDDLLPLEKELKLTESECENRMNPKESIGELYIYNPANALDSEPISVIIPKLQKKTQALQKEISREYKNIKNVDNICHLLQHKVERMCKENINRLITELDTGGNIRFEEGKPADNWYTSCVDLLLSRYKGLPQVKVTKVTRIHNRFLRNRFEEKLDQVTDTSSSTYKRSLEYLFYGIDTNLPSEIHRVMEEGFRTPDEYRDINLPGCIPLVNSVQTAELSRLRSCDIETDRIFQSSGQLLICKVFIGDGVEESKVSTYRSKMTVAEAWHQLPVRPEGKCWAVHRTREDDPKIKLWFIFDNTLVLPEYLVEFEYVGGNLSLKEIPEGLETEELEKSELSSFTLSLSAFIDLCKTDHEIKHIKIDPKLPKRSTIAEITEQALYKASKELNILNITSLNLSCNNISNLSAIKAAENLEHLCLSFNCVESIEDLKGCYNLRKLDLSHNLITWLDYVEGLVSLEALHISHNNIADIRNLFKLNHVKELLKLSMIGNPIASHTRYRQLILISSKKLAMLDWEKIPSDEKEEFSSQSTISITLDMVKSQSSFEIDIFSKPKTDWIMSQEKLILNNQKLTTLQGVEIFNNLKVLSCAGNMIKEIAGLNRCILLEELCLENNMISIIENLQSLVYLKKLNLGRNFISKIENLKDSKCLTQLSLEDNLIESLAGVEDLQGIMELYIWNNKLSNLKEILLLKGLPKLMILDIYGNPLSKEQNSRLYMIFNLKKLKVLDGVGVESSEQHYAKESYGGKLSEDILQSRLNGIHQFDIRVLDLSSAKLKSFDNVFNQELFPNLVELNLTDNHLVSLRCFGFMPRLAKLQLCKNKIESLSCNDAKGISALPNLEALDLSYNSLESLYGLQFGKLSLLRVLVCSNNQIENIEYLENLINLRELDLAANNIKQIDFNSLANQPNLRFLRLDENRIRSLSNLGHLAKLQCLQIASNRIQDYLELDKLGDLNNLMELGISNNPISRKTPYRISVIKRIPQLMFLDGQDVTPDEKEKIDNVQDVKPSPLVHLAPQNINKLAGIKLTSVNLDTVFGKSEREQNKKPPSAQLGNVLGVTPLTSLLKGKGPKGRR</sequence>
<accession>A0AAU9I4W8</accession>
<comment type="caution">
    <text evidence="4">The sequence shown here is derived from an EMBL/GenBank/DDBJ whole genome shotgun (WGS) entry which is preliminary data.</text>
</comment>
<evidence type="ECO:0000256" key="2">
    <source>
        <dbReference type="ARBA" id="ARBA00022737"/>
    </source>
</evidence>
<dbReference type="InterPro" id="IPR001611">
    <property type="entry name" value="Leu-rich_rpt"/>
</dbReference>
<dbReference type="SMART" id="SM00446">
    <property type="entry name" value="LRRcap"/>
    <property type="match status" value="3"/>
</dbReference>
<keyword evidence="5" id="KW-1185">Reference proteome</keyword>
<evidence type="ECO:0000313" key="5">
    <source>
        <dbReference type="Proteomes" id="UP001162131"/>
    </source>
</evidence>
<dbReference type="EMBL" id="CAJZBQ010000001">
    <property type="protein sequence ID" value="CAG9310144.1"/>
    <property type="molecule type" value="Genomic_DNA"/>
</dbReference>
<evidence type="ECO:0000256" key="1">
    <source>
        <dbReference type="ARBA" id="ARBA00022614"/>
    </source>
</evidence>
<dbReference type="PANTHER" id="PTHR46652:SF3">
    <property type="entry name" value="LEUCINE-RICH REPEAT-CONTAINING PROTEIN 9"/>
    <property type="match status" value="1"/>
</dbReference>
<dbReference type="InterPro" id="IPR050836">
    <property type="entry name" value="SDS22/Internalin_LRR"/>
</dbReference>
<dbReference type="SMART" id="SM00365">
    <property type="entry name" value="LRR_SD22"/>
    <property type="match status" value="17"/>
</dbReference>